<dbReference type="EC" id="1.1.5.3" evidence="8"/>
<keyword evidence="4" id="KW-0274">FAD</keyword>
<dbReference type="EMBL" id="MLJW01000179">
    <property type="protein sequence ID" value="OIQ94765.1"/>
    <property type="molecule type" value="Genomic_DNA"/>
</dbReference>
<dbReference type="InterPro" id="IPR036188">
    <property type="entry name" value="FAD/NAD-bd_sf"/>
</dbReference>
<sequence>MRQDSLTRLQSGDGFDLLVIGGGATGCGIALDAASRGLSVALVERGDFAEGTSSRSTKLVHGGVRYLEAAVRRLDRAQYKLVREALHERGALLKNAPHLTRRLPLVTPVRSWWQLPYIAFGLKLYDWLSGRMSLGPSRIMGRAEALRLFPHLRGEALKAAVLYYDGQFIDSRLAATLAMTARRAGAVLANHVEVLALRHDAQGRLAGAELGDTLSGARFTVTARVVINATGPYADAIRRMDDATAPPLLKVSSGSHLMLNVPLTPPATGFLVPRTDDGRVLFVLPWQGGTLVGTTDTPAQVEAHPAPSEQDIAYLLSYVRRYFDMPVSRDNVTAAWCGIRPLVFDPKAGTTAQLARDHVIQVSASGLVSISGGKWTTYRRMSEEAVDRALAVGGLGAGPCRTHALRLLGGESFDPEGHRALMPALPEDAARHLNESYGDQCALLAPLLRQGATARLHPDHPYVEAEVLHAVRHEMAVTVADVLLRRLTLALVDRAAARAAAPRVAALMAAELGWADATRAIRLEEALERLDRGI</sequence>
<organism evidence="8">
    <name type="scientific">mine drainage metagenome</name>
    <dbReference type="NCBI Taxonomy" id="410659"/>
    <lineage>
        <taxon>unclassified sequences</taxon>
        <taxon>metagenomes</taxon>
        <taxon>ecological metagenomes</taxon>
    </lineage>
</organism>
<evidence type="ECO:0000259" key="7">
    <source>
        <dbReference type="Pfam" id="PF16901"/>
    </source>
</evidence>
<reference evidence="8" key="1">
    <citation type="submission" date="2016-10" db="EMBL/GenBank/DDBJ databases">
        <title>Sequence of Gallionella enrichment culture.</title>
        <authorList>
            <person name="Poehlein A."/>
            <person name="Muehling M."/>
            <person name="Daniel R."/>
        </authorList>
    </citation>
    <scope>NUCLEOTIDE SEQUENCE</scope>
</reference>
<dbReference type="AlphaFoldDB" id="A0A1J5S360"/>
<dbReference type="SUPFAM" id="SSF51905">
    <property type="entry name" value="FAD/NAD(P)-binding domain"/>
    <property type="match status" value="1"/>
</dbReference>
<evidence type="ECO:0000256" key="4">
    <source>
        <dbReference type="ARBA" id="ARBA00022827"/>
    </source>
</evidence>
<evidence type="ECO:0000256" key="2">
    <source>
        <dbReference type="ARBA" id="ARBA00007330"/>
    </source>
</evidence>
<dbReference type="PRINTS" id="PR01001">
    <property type="entry name" value="FADG3PDH"/>
</dbReference>
<evidence type="ECO:0000256" key="1">
    <source>
        <dbReference type="ARBA" id="ARBA00001974"/>
    </source>
</evidence>
<evidence type="ECO:0000256" key="5">
    <source>
        <dbReference type="ARBA" id="ARBA00023002"/>
    </source>
</evidence>
<accession>A0A1J5S360</accession>
<gene>
    <name evidence="8" type="primary">glpD_3</name>
    <name evidence="8" type="ORF">GALL_232200</name>
</gene>
<comment type="caution">
    <text evidence="8">The sequence shown here is derived from an EMBL/GenBank/DDBJ whole genome shotgun (WGS) entry which is preliminary data.</text>
</comment>
<dbReference type="InterPro" id="IPR031656">
    <property type="entry name" value="DAO_C"/>
</dbReference>
<dbReference type="PANTHER" id="PTHR11985">
    <property type="entry name" value="GLYCEROL-3-PHOSPHATE DEHYDROGENASE"/>
    <property type="match status" value="1"/>
</dbReference>
<feature type="domain" description="Alpha-glycerophosphate oxidase C-terminal" evidence="7">
    <location>
        <begin position="400"/>
        <end position="518"/>
    </location>
</feature>
<dbReference type="Gene3D" id="1.10.8.870">
    <property type="entry name" value="Alpha-glycerophosphate oxidase, cap domain"/>
    <property type="match status" value="1"/>
</dbReference>
<evidence type="ECO:0000256" key="3">
    <source>
        <dbReference type="ARBA" id="ARBA00022630"/>
    </source>
</evidence>
<keyword evidence="5 8" id="KW-0560">Oxidoreductase</keyword>
<dbReference type="InterPro" id="IPR000447">
    <property type="entry name" value="G3P_DH_FAD-dep"/>
</dbReference>
<proteinExistence type="inferred from homology"/>
<name>A0A1J5S360_9ZZZZ</name>
<dbReference type="PROSITE" id="PS51257">
    <property type="entry name" value="PROKAR_LIPOPROTEIN"/>
    <property type="match status" value="1"/>
</dbReference>
<comment type="similarity">
    <text evidence="2">Belongs to the FAD-dependent glycerol-3-phosphate dehydrogenase family.</text>
</comment>
<dbReference type="Gene3D" id="3.30.9.10">
    <property type="entry name" value="D-Amino Acid Oxidase, subunit A, domain 2"/>
    <property type="match status" value="1"/>
</dbReference>
<dbReference type="PANTHER" id="PTHR11985:SF15">
    <property type="entry name" value="GLYCEROL-3-PHOSPHATE DEHYDROGENASE, MITOCHONDRIAL"/>
    <property type="match status" value="1"/>
</dbReference>
<comment type="cofactor">
    <cofactor evidence="1">
        <name>FAD</name>
        <dbReference type="ChEBI" id="CHEBI:57692"/>
    </cofactor>
</comment>
<dbReference type="GO" id="GO:0006072">
    <property type="term" value="P:glycerol-3-phosphate metabolic process"/>
    <property type="evidence" value="ECO:0007669"/>
    <property type="project" value="InterPro"/>
</dbReference>
<protein>
    <submittedName>
        <fullName evidence="8">Aerobic glycerol-3-phosphate dehydrogenase</fullName>
        <ecNumber evidence="8">1.1.5.3</ecNumber>
    </submittedName>
</protein>
<dbReference type="Pfam" id="PF01266">
    <property type="entry name" value="DAO"/>
    <property type="match status" value="1"/>
</dbReference>
<keyword evidence="3" id="KW-0285">Flavoprotein</keyword>
<dbReference type="Pfam" id="PF16901">
    <property type="entry name" value="DAO_C"/>
    <property type="match status" value="1"/>
</dbReference>
<dbReference type="Gene3D" id="3.50.50.60">
    <property type="entry name" value="FAD/NAD(P)-binding domain"/>
    <property type="match status" value="1"/>
</dbReference>
<evidence type="ECO:0000259" key="6">
    <source>
        <dbReference type="Pfam" id="PF01266"/>
    </source>
</evidence>
<dbReference type="InterPro" id="IPR006076">
    <property type="entry name" value="FAD-dep_OxRdtase"/>
</dbReference>
<dbReference type="InterPro" id="IPR038299">
    <property type="entry name" value="DAO_C_sf"/>
</dbReference>
<feature type="domain" description="FAD dependent oxidoreductase" evidence="6">
    <location>
        <begin position="16"/>
        <end position="379"/>
    </location>
</feature>
<dbReference type="PROSITE" id="PS00977">
    <property type="entry name" value="FAD_G3PDH_1"/>
    <property type="match status" value="1"/>
</dbReference>
<dbReference type="GO" id="GO:0004368">
    <property type="term" value="F:glycerol-3-phosphate dehydrogenase (quinone) activity"/>
    <property type="evidence" value="ECO:0007669"/>
    <property type="project" value="UniProtKB-EC"/>
</dbReference>
<dbReference type="SUPFAM" id="SSF54373">
    <property type="entry name" value="FAD-linked reductases, C-terminal domain"/>
    <property type="match status" value="1"/>
</dbReference>
<evidence type="ECO:0000313" key="8">
    <source>
        <dbReference type="EMBL" id="OIQ94765.1"/>
    </source>
</evidence>